<accession>A0A9D1XZ97</accession>
<evidence type="ECO:0000256" key="2">
    <source>
        <dbReference type="ARBA" id="ARBA00022448"/>
    </source>
</evidence>
<name>A0A9D1XZ97_9FIRM</name>
<dbReference type="Pfam" id="PF00664">
    <property type="entry name" value="ABC_membrane"/>
    <property type="match status" value="1"/>
</dbReference>
<protein>
    <submittedName>
        <fullName evidence="11">ABC transporter ATP-binding protein/permease</fullName>
    </submittedName>
</protein>
<dbReference type="InterPro" id="IPR011527">
    <property type="entry name" value="ABC1_TM_dom"/>
</dbReference>
<feature type="transmembrane region" description="Helical" evidence="8">
    <location>
        <begin position="151"/>
        <end position="169"/>
    </location>
</feature>
<feature type="domain" description="ABC transmembrane type-1" evidence="10">
    <location>
        <begin position="36"/>
        <end position="318"/>
    </location>
</feature>
<dbReference type="GO" id="GO:0005524">
    <property type="term" value="F:ATP binding"/>
    <property type="evidence" value="ECO:0007669"/>
    <property type="project" value="UniProtKB-KW"/>
</dbReference>
<dbReference type="InterPro" id="IPR039421">
    <property type="entry name" value="Type_1_exporter"/>
</dbReference>
<evidence type="ECO:0000259" key="10">
    <source>
        <dbReference type="PROSITE" id="PS50929"/>
    </source>
</evidence>
<keyword evidence="7 8" id="KW-0472">Membrane</keyword>
<dbReference type="PROSITE" id="PS50893">
    <property type="entry name" value="ABC_TRANSPORTER_2"/>
    <property type="match status" value="1"/>
</dbReference>
<dbReference type="Proteomes" id="UP000886751">
    <property type="component" value="Unassembled WGS sequence"/>
</dbReference>
<dbReference type="SMART" id="SM00382">
    <property type="entry name" value="AAA"/>
    <property type="match status" value="1"/>
</dbReference>
<feature type="transmembrane region" description="Helical" evidence="8">
    <location>
        <begin position="33"/>
        <end position="55"/>
    </location>
</feature>
<reference evidence="11" key="2">
    <citation type="submission" date="2021-04" db="EMBL/GenBank/DDBJ databases">
        <authorList>
            <person name="Gilroy R."/>
        </authorList>
    </citation>
    <scope>NUCLEOTIDE SEQUENCE</scope>
    <source>
        <strain evidence="11">ChiHecec2B26-7398</strain>
    </source>
</reference>
<comment type="caution">
    <text evidence="11">The sequence shown here is derived from an EMBL/GenBank/DDBJ whole genome shotgun (WGS) entry which is preliminary data.</text>
</comment>
<evidence type="ECO:0000313" key="12">
    <source>
        <dbReference type="Proteomes" id="UP000886751"/>
    </source>
</evidence>
<keyword evidence="2" id="KW-0813">Transport</keyword>
<comment type="subcellular location">
    <subcellularLocation>
        <location evidence="1">Cell membrane</location>
        <topology evidence="1">Multi-pass membrane protein</topology>
    </subcellularLocation>
</comment>
<dbReference type="PROSITE" id="PS50929">
    <property type="entry name" value="ABC_TM1F"/>
    <property type="match status" value="1"/>
</dbReference>
<evidence type="ECO:0000256" key="1">
    <source>
        <dbReference type="ARBA" id="ARBA00004651"/>
    </source>
</evidence>
<dbReference type="CDD" id="cd18540">
    <property type="entry name" value="ABC_6TM_exporter_like"/>
    <property type="match status" value="1"/>
</dbReference>
<evidence type="ECO:0000256" key="3">
    <source>
        <dbReference type="ARBA" id="ARBA00022692"/>
    </source>
</evidence>
<dbReference type="Gene3D" id="3.40.50.300">
    <property type="entry name" value="P-loop containing nucleotide triphosphate hydrolases"/>
    <property type="match status" value="1"/>
</dbReference>
<dbReference type="FunFam" id="3.40.50.300:FF:000287">
    <property type="entry name" value="Multidrug ABC transporter ATP-binding protein"/>
    <property type="match status" value="1"/>
</dbReference>
<gene>
    <name evidence="11" type="ORF">H9846_02580</name>
</gene>
<dbReference type="InterPro" id="IPR003593">
    <property type="entry name" value="AAA+_ATPase"/>
</dbReference>
<dbReference type="InterPro" id="IPR003439">
    <property type="entry name" value="ABC_transporter-like_ATP-bd"/>
</dbReference>
<dbReference type="EMBL" id="DXEI01000045">
    <property type="protein sequence ID" value="HIX94323.1"/>
    <property type="molecule type" value="Genomic_DNA"/>
</dbReference>
<reference evidence="11" key="1">
    <citation type="journal article" date="2021" name="PeerJ">
        <title>Extensive microbial diversity within the chicken gut microbiome revealed by metagenomics and culture.</title>
        <authorList>
            <person name="Gilroy R."/>
            <person name="Ravi A."/>
            <person name="Getino M."/>
            <person name="Pursley I."/>
            <person name="Horton D.L."/>
            <person name="Alikhan N.F."/>
            <person name="Baker D."/>
            <person name="Gharbi K."/>
            <person name="Hall N."/>
            <person name="Watson M."/>
            <person name="Adriaenssens E.M."/>
            <person name="Foster-Nyarko E."/>
            <person name="Jarju S."/>
            <person name="Secka A."/>
            <person name="Antonio M."/>
            <person name="Oren A."/>
            <person name="Chaudhuri R.R."/>
            <person name="La Ragione R."/>
            <person name="Hildebrand F."/>
            <person name="Pallen M.J."/>
        </authorList>
    </citation>
    <scope>NUCLEOTIDE SEQUENCE</scope>
    <source>
        <strain evidence="11">ChiHecec2B26-7398</strain>
    </source>
</reference>
<evidence type="ECO:0000256" key="4">
    <source>
        <dbReference type="ARBA" id="ARBA00022741"/>
    </source>
</evidence>
<organism evidence="11 12">
    <name type="scientific">Candidatus Gemmiger excrementipullorum</name>
    <dbReference type="NCBI Taxonomy" id="2838610"/>
    <lineage>
        <taxon>Bacteria</taxon>
        <taxon>Bacillati</taxon>
        <taxon>Bacillota</taxon>
        <taxon>Clostridia</taxon>
        <taxon>Eubacteriales</taxon>
        <taxon>Gemmiger</taxon>
    </lineage>
</organism>
<dbReference type="PANTHER" id="PTHR43394:SF1">
    <property type="entry name" value="ATP-BINDING CASSETTE SUB-FAMILY B MEMBER 10, MITOCHONDRIAL"/>
    <property type="match status" value="1"/>
</dbReference>
<evidence type="ECO:0000313" key="11">
    <source>
        <dbReference type="EMBL" id="HIX94323.1"/>
    </source>
</evidence>
<keyword evidence="6 8" id="KW-1133">Transmembrane helix</keyword>
<dbReference type="PANTHER" id="PTHR43394">
    <property type="entry name" value="ATP-DEPENDENT PERMEASE MDL1, MITOCHONDRIAL"/>
    <property type="match status" value="1"/>
</dbReference>
<feature type="transmembrane region" description="Helical" evidence="8">
    <location>
        <begin position="175"/>
        <end position="193"/>
    </location>
</feature>
<keyword evidence="5 11" id="KW-0067">ATP-binding</keyword>
<dbReference type="Gene3D" id="1.20.1560.10">
    <property type="entry name" value="ABC transporter type 1, transmembrane domain"/>
    <property type="match status" value="1"/>
</dbReference>
<proteinExistence type="predicted"/>
<dbReference type="SUPFAM" id="SSF52540">
    <property type="entry name" value="P-loop containing nucleoside triphosphate hydrolases"/>
    <property type="match status" value="1"/>
</dbReference>
<evidence type="ECO:0000256" key="8">
    <source>
        <dbReference type="SAM" id="Phobius"/>
    </source>
</evidence>
<dbReference type="Pfam" id="PF00005">
    <property type="entry name" value="ABC_tran"/>
    <property type="match status" value="1"/>
</dbReference>
<dbReference type="GO" id="GO:0015421">
    <property type="term" value="F:ABC-type oligopeptide transporter activity"/>
    <property type="evidence" value="ECO:0007669"/>
    <property type="project" value="TreeGrafter"/>
</dbReference>
<dbReference type="CDD" id="cd03254">
    <property type="entry name" value="ABCC_Glucan_exporter_like"/>
    <property type="match status" value="1"/>
</dbReference>
<evidence type="ECO:0000256" key="5">
    <source>
        <dbReference type="ARBA" id="ARBA00022840"/>
    </source>
</evidence>
<evidence type="ECO:0000256" key="6">
    <source>
        <dbReference type="ARBA" id="ARBA00022989"/>
    </source>
</evidence>
<keyword evidence="4" id="KW-0547">Nucleotide-binding</keyword>
<feature type="non-terminal residue" evidence="11">
    <location>
        <position position="610"/>
    </location>
</feature>
<feature type="transmembrane region" description="Helical" evidence="8">
    <location>
        <begin position="255"/>
        <end position="276"/>
    </location>
</feature>
<sequence length="610" mass="68203">MANINRDDAPQSNKSFQFSIWKRLGPFIKPYRWLLLLIIVTNIIISIVDVLLPLFQRYAVDNFIEQKSLQGFQTFIIGYLAVIVLQVLSFVFYTLSAMKMEMRMGRDLKRACFVHLQTLSFSYYNVTPVGYILARVMSDTNKIASITAWDLIDILWALTYVVCAFISMAMLDLRLALMVMVIVPVIAVLTAYFQKKILFWNRKVRAINSRITGAFNEGIMGAKTSKTLVIEDKNTHEFAGITEEMRSASVRAAGLNAVYIPLVMLASSAATAIVLVRGGNLVLENAMLVGTLSAFTTYAVSIFEPIQQMARVLANIIAVQPNIERVMGLLDQKPNIVDSPEVIAKYGDTFHPKKENWEPIKGDIEFDDVSFQYPDGEEEVLSHFSLKIPAGTTVAIVGETGAGKSTLVNLACRFFEPTAGRILIDGKDYRERSQLWLHSRLGYVLQNPHLFSGTVMDNIRYGRLDATDEEVRAAAKAVSADTVVEHLEDGYNSDVGEGGDKLSTGEKQLISFARAVLADPAIFVLDEATSSIDTQTEQLIQSATLRLLKGRTSFLIAHRLSTIRQADLILVVKDGKIVEQGKHEELLQKGGYYHDLYSKQFQQEEMHSRL</sequence>
<evidence type="ECO:0000256" key="7">
    <source>
        <dbReference type="ARBA" id="ARBA00023136"/>
    </source>
</evidence>
<dbReference type="InterPro" id="IPR036640">
    <property type="entry name" value="ABC1_TM_sf"/>
</dbReference>
<dbReference type="SUPFAM" id="SSF90123">
    <property type="entry name" value="ABC transporter transmembrane region"/>
    <property type="match status" value="1"/>
</dbReference>
<feature type="transmembrane region" description="Helical" evidence="8">
    <location>
        <begin position="282"/>
        <end position="303"/>
    </location>
</feature>
<dbReference type="GO" id="GO:0016887">
    <property type="term" value="F:ATP hydrolysis activity"/>
    <property type="evidence" value="ECO:0007669"/>
    <property type="project" value="InterPro"/>
</dbReference>
<dbReference type="GO" id="GO:0005886">
    <property type="term" value="C:plasma membrane"/>
    <property type="evidence" value="ECO:0007669"/>
    <property type="project" value="UniProtKB-SubCell"/>
</dbReference>
<feature type="domain" description="ABC transporter" evidence="9">
    <location>
        <begin position="364"/>
        <end position="599"/>
    </location>
</feature>
<dbReference type="AlphaFoldDB" id="A0A9D1XZ97"/>
<evidence type="ECO:0000259" key="9">
    <source>
        <dbReference type="PROSITE" id="PS50893"/>
    </source>
</evidence>
<keyword evidence="3 8" id="KW-0812">Transmembrane</keyword>
<feature type="transmembrane region" description="Helical" evidence="8">
    <location>
        <begin position="75"/>
        <end position="96"/>
    </location>
</feature>
<dbReference type="InterPro" id="IPR027417">
    <property type="entry name" value="P-loop_NTPase"/>
</dbReference>